<protein>
    <submittedName>
        <fullName evidence="3">Uncharacterized protein</fullName>
    </submittedName>
</protein>
<keyword evidence="4" id="KW-1185">Reference proteome</keyword>
<organism evidence="3 4">
    <name type="scientific">Passalora fulva</name>
    <name type="common">Tomato leaf mold</name>
    <name type="synonym">Cladosporium fulvum</name>
    <dbReference type="NCBI Taxonomy" id="5499"/>
    <lineage>
        <taxon>Eukaryota</taxon>
        <taxon>Fungi</taxon>
        <taxon>Dikarya</taxon>
        <taxon>Ascomycota</taxon>
        <taxon>Pezizomycotina</taxon>
        <taxon>Dothideomycetes</taxon>
        <taxon>Dothideomycetidae</taxon>
        <taxon>Mycosphaerellales</taxon>
        <taxon>Mycosphaerellaceae</taxon>
        <taxon>Fulvia</taxon>
    </lineage>
</organism>
<accession>A0A9Q8UVR9</accession>
<dbReference type="GeneID" id="71993304"/>
<dbReference type="RefSeq" id="XP_047768645.1">
    <property type="nucleotide sequence ID" value="XM_047912574.1"/>
</dbReference>
<name>A0A9Q8UVR9_PASFU</name>
<dbReference type="Proteomes" id="UP000756132">
    <property type="component" value="Chromosome 12"/>
</dbReference>
<dbReference type="KEGG" id="ffu:CLAFUR5_13426"/>
<gene>
    <name evidence="3" type="ORF">CLAFUR5_13426</name>
</gene>
<evidence type="ECO:0000313" key="3">
    <source>
        <dbReference type="EMBL" id="UJO24279.1"/>
    </source>
</evidence>
<reference evidence="3" key="1">
    <citation type="submission" date="2021-12" db="EMBL/GenBank/DDBJ databases">
        <authorList>
            <person name="Zaccaron A."/>
            <person name="Stergiopoulos I."/>
        </authorList>
    </citation>
    <scope>NUCLEOTIDE SEQUENCE</scope>
    <source>
        <strain evidence="3">Race5_Kim</strain>
    </source>
</reference>
<proteinExistence type="predicted"/>
<evidence type="ECO:0000313" key="4">
    <source>
        <dbReference type="Proteomes" id="UP000756132"/>
    </source>
</evidence>
<evidence type="ECO:0000256" key="2">
    <source>
        <dbReference type="SAM" id="MobiDB-lite"/>
    </source>
</evidence>
<keyword evidence="1" id="KW-0175">Coiled coil</keyword>
<dbReference type="EMBL" id="CP090174">
    <property type="protein sequence ID" value="UJO24279.1"/>
    <property type="molecule type" value="Genomic_DNA"/>
</dbReference>
<sequence length="315" mass="36057">MVRNTPTMSQELATDALFARLENQFKKLQQAESQLEIEKQAFAKTVQEIRAREEAIAALEKGLRAQASAITLKETSARERDADLAGQQRRLEEREGGCATQEQDLIRREAIIAEQAEEKDSKIECFEGQIERLRIDHKNDIRTLEQKHDQDLQVLHSKIKQEDERKQEKITELERSLSMKDRVIIDLRNEIQQKERVLEDSEKDKERIRGLRSAVCPENVDLRDLFTDLGYDVPRSDHTVLRNNHRPNDFHDPPPQQPLQLRHQLLWCSHTLHGLFQIARASHVGEQQNSLPAGPTGGPTGHGACSRARRLGSGV</sequence>
<feature type="region of interest" description="Disordered" evidence="2">
    <location>
        <begin position="286"/>
        <end position="315"/>
    </location>
</feature>
<dbReference type="AlphaFoldDB" id="A0A9Q8UVR9"/>
<evidence type="ECO:0000256" key="1">
    <source>
        <dbReference type="SAM" id="Coils"/>
    </source>
</evidence>
<feature type="coiled-coil region" evidence="1">
    <location>
        <begin position="116"/>
        <end position="211"/>
    </location>
</feature>
<reference evidence="3" key="2">
    <citation type="journal article" date="2022" name="Microb. Genom.">
        <title>A chromosome-scale genome assembly of the tomato pathogen Cladosporium fulvum reveals a compartmentalized genome architecture and the presence of a dispensable chromosome.</title>
        <authorList>
            <person name="Zaccaron A.Z."/>
            <person name="Chen L.H."/>
            <person name="Samaras A."/>
            <person name="Stergiopoulos I."/>
        </authorList>
    </citation>
    <scope>NUCLEOTIDE SEQUENCE</scope>
    <source>
        <strain evidence="3">Race5_Kim</strain>
    </source>
</reference>
<feature type="coiled-coil region" evidence="1">
    <location>
        <begin position="18"/>
        <end position="48"/>
    </location>
</feature>